<keyword evidence="6" id="KW-0995">Kinetochore</keyword>
<evidence type="ECO:0000256" key="6">
    <source>
        <dbReference type="ARBA" id="ARBA00022838"/>
    </source>
</evidence>
<evidence type="ECO:0000256" key="3">
    <source>
        <dbReference type="ARBA" id="ARBA00022454"/>
    </source>
</evidence>
<evidence type="ECO:0000256" key="5">
    <source>
        <dbReference type="ARBA" id="ARBA00022776"/>
    </source>
</evidence>
<feature type="region of interest" description="Disordered" evidence="10">
    <location>
        <begin position="1"/>
        <end position="35"/>
    </location>
</feature>
<reference evidence="11" key="1">
    <citation type="submission" date="2020-10" db="EMBL/GenBank/DDBJ databases">
        <title>Chromosome-scale genome assembly of the Allis shad, Alosa alosa.</title>
        <authorList>
            <person name="Margot Z."/>
            <person name="Christophe K."/>
            <person name="Cabau C."/>
            <person name="Louis A."/>
            <person name="Berthelot C."/>
            <person name="Parey E."/>
            <person name="Roest Crollius H."/>
            <person name="Montfort J."/>
            <person name="Robinson-Rechavi M."/>
            <person name="Bucao C."/>
            <person name="Bouchez O."/>
            <person name="Gislard M."/>
            <person name="Lluch J."/>
            <person name="Milhes M."/>
            <person name="Lampietro C."/>
            <person name="Lopez Roques C."/>
            <person name="Donnadieu C."/>
            <person name="Braasch I."/>
            <person name="Desvignes T."/>
            <person name="Postlethwait J."/>
            <person name="Bobe J."/>
            <person name="Guiguen Y."/>
        </authorList>
    </citation>
    <scope>NUCLEOTIDE SEQUENCE</scope>
    <source>
        <strain evidence="11">M-15738</strain>
        <tissue evidence="11">Blood</tissue>
    </source>
</reference>
<dbReference type="EMBL" id="JADWDJ010000021">
    <property type="protein sequence ID" value="KAG5263516.1"/>
    <property type="molecule type" value="Genomic_DNA"/>
</dbReference>
<dbReference type="Proteomes" id="UP000823561">
    <property type="component" value="Chromosome 21"/>
</dbReference>
<evidence type="ECO:0000256" key="8">
    <source>
        <dbReference type="ARBA" id="ARBA00023306"/>
    </source>
</evidence>
<sequence>MDDDVVEQGRSTENTSNQATVNDDVSANTTDKCSSSAPQAKRLKLFNKVMEKSLQRLVADASFHRFAHSFHPFYKQNPQVTKTIHQEFVASLQKNIQDDINRVIEEGELQCKLDELDTLCDLAKEKTQTAWRPSGVPEQDISSFLTPYYKKQELYMKRELEKLCKENAALAGKVREGRIAIANTEQRIAAAVDDWKASVEDLGTCISSLCPEETFEGL</sequence>
<dbReference type="GO" id="GO:0000444">
    <property type="term" value="C:MIS12/MIND type complex"/>
    <property type="evidence" value="ECO:0007669"/>
    <property type="project" value="InterPro"/>
</dbReference>
<feature type="compositionally biased region" description="Polar residues" evidence="10">
    <location>
        <begin position="9"/>
        <end position="35"/>
    </location>
</feature>
<evidence type="ECO:0000256" key="7">
    <source>
        <dbReference type="ARBA" id="ARBA00023242"/>
    </source>
</evidence>
<dbReference type="GO" id="GO:0005634">
    <property type="term" value="C:nucleus"/>
    <property type="evidence" value="ECO:0007669"/>
    <property type="project" value="UniProtKB-SubCell"/>
</dbReference>
<protein>
    <recommendedName>
        <fullName evidence="13">Polyamine-modulated factor 1</fullName>
    </recommendedName>
</protein>
<dbReference type="AlphaFoldDB" id="A0AAV6FT06"/>
<comment type="subcellular location">
    <subcellularLocation>
        <location evidence="2">Chromosome</location>
        <location evidence="2">Centromere</location>
        <location evidence="2">Kinetochore</location>
    </subcellularLocation>
    <subcellularLocation>
        <location evidence="1">Nucleus</location>
    </subcellularLocation>
</comment>
<evidence type="ECO:0000256" key="4">
    <source>
        <dbReference type="ARBA" id="ARBA00022618"/>
    </source>
</evidence>
<name>A0AAV6FT06_9TELE</name>
<dbReference type="Pfam" id="PF03980">
    <property type="entry name" value="Nnf1"/>
    <property type="match status" value="1"/>
</dbReference>
<comment type="caution">
    <text evidence="11">The sequence shown here is derived from an EMBL/GenBank/DDBJ whole genome shotgun (WGS) entry which is preliminary data.</text>
</comment>
<organism evidence="11 12">
    <name type="scientific">Alosa alosa</name>
    <name type="common">allis shad</name>
    <dbReference type="NCBI Taxonomy" id="278164"/>
    <lineage>
        <taxon>Eukaryota</taxon>
        <taxon>Metazoa</taxon>
        <taxon>Chordata</taxon>
        <taxon>Craniata</taxon>
        <taxon>Vertebrata</taxon>
        <taxon>Euteleostomi</taxon>
        <taxon>Actinopterygii</taxon>
        <taxon>Neopterygii</taxon>
        <taxon>Teleostei</taxon>
        <taxon>Clupei</taxon>
        <taxon>Clupeiformes</taxon>
        <taxon>Clupeoidei</taxon>
        <taxon>Clupeidae</taxon>
        <taxon>Alosa</taxon>
    </lineage>
</organism>
<dbReference type="PANTHER" id="PTHR15459:SF3">
    <property type="entry name" value="POLYAMINE-MODULATED FACTOR 1"/>
    <property type="match status" value="1"/>
</dbReference>
<dbReference type="PANTHER" id="PTHR15459">
    <property type="entry name" value="POLYAMINE-MODULATED FACTOR 1"/>
    <property type="match status" value="1"/>
</dbReference>
<keyword evidence="3" id="KW-0158">Chromosome</keyword>
<dbReference type="GO" id="GO:0007059">
    <property type="term" value="P:chromosome segregation"/>
    <property type="evidence" value="ECO:0007669"/>
    <property type="project" value="TreeGrafter"/>
</dbReference>
<keyword evidence="8" id="KW-0131">Cell cycle</keyword>
<dbReference type="GO" id="GO:0051301">
    <property type="term" value="P:cell division"/>
    <property type="evidence" value="ECO:0007669"/>
    <property type="project" value="UniProtKB-KW"/>
</dbReference>
<proteinExistence type="predicted"/>
<gene>
    <name evidence="11" type="ORF">AALO_G00265680</name>
</gene>
<keyword evidence="4" id="KW-0132">Cell division</keyword>
<evidence type="ECO:0000256" key="9">
    <source>
        <dbReference type="ARBA" id="ARBA00023328"/>
    </source>
</evidence>
<keyword evidence="9" id="KW-0137">Centromere</keyword>
<evidence type="ECO:0000256" key="2">
    <source>
        <dbReference type="ARBA" id="ARBA00004629"/>
    </source>
</evidence>
<keyword evidence="5" id="KW-0498">Mitosis</keyword>
<evidence type="ECO:0000256" key="10">
    <source>
        <dbReference type="SAM" id="MobiDB-lite"/>
    </source>
</evidence>
<keyword evidence="12" id="KW-1185">Reference proteome</keyword>
<evidence type="ECO:0000313" key="11">
    <source>
        <dbReference type="EMBL" id="KAG5263516.1"/>
    </source>
</evidence>
<accession>A0AAV6FT06</accession>
<keyword evidence="7" id="KW-0539">Nucleus</keyword>
<evidence type="ECO:0000256" key="1">
    <source>
        <dbReference type="ARBA" id="ARBA00004123"/>
    </source>
</evidence>
<evidence type="ECO:0000313" key="12">
    <source>
        <dbReference type="Proteomes" id="UP000823561"/>
    </source>
</evidence>
<dbReference type="InterPro" id="IPR007128">
    <property type="entry name" value="PMF1/Nnf1"/>
</dbReference>
<evidence type="ECO:0008006" key="13">
    <source>
        <dbReference type="Google" id="ProtNLM"/>
    </source>
</evidence>